<name>A0A2H0V710_9BACT</name>
<reference evidence="3" key="1">
    <citation type="submission" date="2017-09" db="EMBL/GenBank/DDBJ databases">
        <title>Depth-based differentiation of microbial function through sediment-hosted aquifers and enrichment of novel symbionts in the deep terrestrial subsurface.</title>
        <authorList>
            <person name="Probst A.J."/>
            <person name="Ladd B."/>
            <person name="Jarett J.K."/>
            <person name="Geller-Mcgrath D.E."/>
            <person name="Sieber C.M.K."/>
            <person name="Emerson J.B."/>
            <person name="Anantharaman K."/>
            <person name="Thomas B.C."/>
            <person name="Malmstrom R."/>
            <person name="Stieglmeier M."/>
            <person name="Klingl A."/>
            <person name="Woyke T."/>
            <person name="Ryan C.M."/>
            <person name="Banfield J.F."/>
        </authorList>
    </citation>
    <scope>NUCLEOTIDE SEQUENCE [LARGE SCALE GENOMIC DNA]</scope>
</reference>
<comment type="caution">
    <text evidence="2">The sequence shown here is derived from an EMBL/GenBank/DDBJ whole genome shotgun (WGS) entry which is preliminary data.</text>
</comment>
<organism evidence="2 3">
    <name type="scientific">Candidatus Falkowbacteria bacterium CG10_big_fil_rev_8_21_14_0_10_39_11</name>
    <dbReference type="NCBI Taxonomy" id="1974565"/>
    <lineage>
        <taxon>Bacteria</taxon>
        <taxon>Candidatus Falkowiibacteriota</taxon>
    </lineage>
</organism>
<proteinExistence type="predicted"/>
<accession>A0A2H0V710</accession>
<dbReference type="EMBL" id="PFAP01000018">
    <property type="protein sequence ID" value="PIR94120.1"/>
    <property type="molecule type" value="Genomic_DNA"/>
</dbReference>
<sequence length="63" mass="7158">MNKEQPQIESLEAAVAKRGLPSESTWQDVNRYDDKMARSKEAKTVGLPEDSSWNEIFERGSTD</sequence>
<evidence type="ECO:0000313" key="2">
    <source>
        <dbReference type="EMBL" id="PIR94120.1"/>
    </source>
</evidence>
<dbReference type="AlphaFoldDB" id="A0A2H0V710"/>
<feature type="region of interest" description="Disordered" evidence="1">
    <location>
        <begin position="39"/>
        <end position="63"/>
    </location>
</feature>
<gene>
    <name evidence="2" type="ORF">COT97_03035</name>
</gene>
<evidence type="ECO:0000313" key="3">
    <source>
        <dbReference type="Proteomes" id="UP000229901"/>
    </source>
</evidence>
<dbReference type="Proteomes" id="UP000229901">
    <property type="component" value="Unassembled WGS sequence"/>
</dbReference>
<evidence type="ECO:0000256" key="1">
    <source>
        <dbReference type="SAM" id="MobiDB-lite"/>
    </source>
</evidence>
<protein>
    <submittedName>
        <fullName evidence="2">Uncharacterized protein</fullName>
    </submittedName>
</protein>